<proteinExistence type="predicted"/>
<evidence type="ECO:0000313" key="1">
    <source>
        <dbReference type="EMBL" id="CAB5003009.1"/>
    </source>
</evidence>
<accession>A0A6J7PHV4</accession>
<reference evidence="1" key="1">
    <citation type="submission" date="2020-05" db="EMBL/GenBank/DDBJ databases">
        <authorList>
            <person name="Chiriac C."/>
            <person name="Salcher M."/>
            <person name="Ghai R."/>
            <person name="Kavagutti S V."/>
        </authorList>
    </citation>
    <scope>NUCLEOTIDE SEQUENCE</scope>
</reference>
<sequence length="325" mass="37602">MELIFGLRCVLKVLIQPGKSGNVLATIAIGDAYLEPFMKYAFHTWEMYCKRHDLGLILFDDHLIGQTHPDWKNPYWQKFLIGEALNKSKVKVNNVCCLDTDILISPLAPNIFVGRNEAKVGLISKRKNLPLEHHQLLRRMAFMRNRFYDKAYPLDSSLFISLSDLYTEAGLEIQPDDACSGVFVYNCITHGPLLADYYRSFGSEIMAQDGGGEQRFLNYFVQSQNLVEWLDYKFQALWTYEIASRYPFLYGEHRNNLNLMKSCIEASLFTNYFLHFAGSWHEGKMWEQVRVFDTSESLSMFSDFADYLNMPVFGKPLGQIKPKDL</sequence>
<protein>
    <submittedName>
        <fullName evidence="1">Unannotated protein</fullName>
    </submittedName>
</protein>
<name>A0A6J7PHV4_9ZZZZ</name>
<dbReference type="EMBL" id="CAFBOV010000187">
    <property type="protein sequence ID" value="CAB5003009.1"/>
    <property type="molecule type" value="Genomic_DNA"/>
</dbReference>
<organism evidence="1">
    <name type="scientific">freshwater metagenome</name>
    <dbReference type="NCBI Taxonomy" id="449393"/>
    <lineage>
        <taxon>unclassified sequences</taxon>
        <taxon>metagenomes</taxon>
        <taxon>ecological metagenomes</taxon>
    </lineage>
</organism>
<gene>
    <name evidence="1" type="ORF">UFOPK4020_00934</name>
</gene>
<dbReference type="AlphaFoldDB" id="A0A6J7PHV4"/>